<dbReference type="AlphaFoldDB" id="A0A841I827"/>
<dbReference type="PROSITE" id="PS00552">
    <property type="entry name" value="HTH_MERR_1"/>
    <property type="match status" value="1"/>
</dbReference>
<dbReference type="Gene3D" id="1.10.1660.10">
    <property type="match status" value="1"/>
</dbReference>
<dbReference type="SUPFAM" id="SSF55136">
    <property type="entry name" value="Probable bacterial effector-binding domain"/>
    <property type="match status" value="1"/>
</dbReference>
<dbReference type="SMART" id="SM00871">
    <property type="entry name" value="AraC_E_bind"/>
    <property type="match status" value="1"/>
</dbReference>
<accession>A0A841I827</accession>
<organism evidence="3 4">
    <name type="scientific">Deinobacterium chartae</name>
    <dbReference type="NCBI Taxonomy" id="521158"/>
    <lineage>
        <taxon>Bacteria</taxon>
        <taxon>Thermotogati</taxon>
        <taxon>Deinococcota</taxon>
        <taxon>Deinococci</taxon>
        <taxon>Deinococcales</taxon>
        <taxon>Deinococcaceae</taxon>
        <taxon>Deinobacterium</taxon>
    </lineage>
</organism>
<dbReference type="PANTHER" id="PTHR30204:SF97">
    <property type="entry name" value="MERR FAMILY REGULATORY PROTEIN"/>
    <property type="match status" value="1"/>
</dbReference>
<dbReference type="CDD" id="cd01107">
    <property type="entry name" value="HTH_BmrR"/>
    <property type="match status" value="1"/>
</dbReference>
<protein>
    <submittedName>
        <fullName evidence="3">DNA-binding transcriptional MerR regulator</fullName>
    </submittedName>
</protein>
<dbReference type="PROSITE" id="PS50937">
    <property type="entry name" value="HTH_MERR_2"/>
    <property type="match status" value="1"/>
</dbReference>
<evidence type="ECO:0000313" key="3">
    <source>
        <dbReference type="EMBL" id="MBB6099955.1"/>
    </source>
</evidence>
<dbReference type="PANTHER" id="PTHR30204">
    <property type="entry name" value="REDOX-CYCLING DRUG-SENSING TRANSCRIPTIONAL ACTIVATOR SOXR"/>
    <property type="match status" value="1"/>
</dbReference>
<dbReference type="InterPro" id="IPR047057">
    <property type="entry name" value="MerR_fam"/>
</dbReference>
<dbReference type="GO" id="GO:0003677">
    <property type="term" value="F:DNA binding"/>
    <property type="evidence" value="ECO:0007669"/>
    <property type="project" value="UniProtKB-KW"/>
</dbReference>
<evidence type="ECO:0000313" key="4">
    <source>
        <dbReference type="Proteomes" id="UP000569951"/>
    </source>
</evidence>
<reference evidence="3 4" key="1">
    <citation type="submission" date="2020-08" db="EMBL/GenBank/DDBJ databases">
        <title>Genomic Encyclopedia of Type Strains, Phase IV (KMG-IV): sequencing the most valuable type-strain genomes for metagenomic binning, comparative biology and taxonomic classification.</title>
        <authorList>
            <person name="Goeker M."/>
        </authorList>
    </citation>
    <scope>NUCLEOTIDE SEQUENCE [LARGE SCALE GENOMIC DNA]</scope>
    <source>
        <strain evidence="3 4">DSM 21458</strain>
    </source>
</reference>
<dbReference type="RefSeq" id="WP_183988692.1">
    <property type="nucleotide sequence ID" value="NZ_JACHHG010000017.1"/>
</dbReference>
<dbReference type="Proteomes" id="UP000569951">
    <property type="component" value="Unassembled WGS sequence"/>
</dbReference>
<dbReference type="Pfam" id="PF06445">
    <property type="entry name" value="GyrI-like"/>
    <property type="match status" value="1"/>
</dbReference>
<keyword evidence="4" id="KW-1185">Reference proteome</keyword>
<feature type="domain" description="HTH merR-type" evidence="2">
    <location>
        <begin position="23"/>
        <end position="93"/>
    </location>
</feature>
<dbReference type="InterPro" id="IPR029442">
    <property type="entry name" value="GyrI-like"/>
</dbReference>
<dbReference type="GO" id="GO:0003700">
    <property type="term" value="F:DNA-binding transcription factor activity"/>
    <property type="evidence" value="ECO:0007669"/>
    <property type="project" value="InterPro"/>
</dbReference>
<dbReference type="InterPro" id="IPR009061">
    <property type="entry name" value="DNA-bd_dom_put_sf"/>
</dbReference>
<keyword evidence="1 3" id="KW-0238">DNA-binding</keyword>
<dbReference type="Gene3D" id="3.20.80.10">
    <property type="entry name" value="Regulatory factor, effector binding domain"/>
    <property type="match status" value="1"/>
</dbReference>
<comment type="caution">
    <text evidence="3">The sequence shown here is derived from an EMBL/GenBank/DDBJ whole genome shotgun (WGS) entry which is preliminary data.</text>
</comment>
<dbReference type="InterPro" id="IPR010499">
    <property type="entry name" value="AraC_E-bd"/>
</dbReference>
<dbReference type="InterPro" id="IPR011256">
    <property type="entry name" value="Reg_factor_effector_dom_sf"/>
</dbReference>
<gene>
    <name evidence="3" type="ORF">HNR42_003415</name>
</gene>
<evidence type="ECO:0000256" key="1">
    <source>
        <dbReference type="ARBA" id="ARBA00023125"/>
    </source>
</evidence>
<dbReference type="Pfam" id="PF13411">
    <property type="entry name" value="MerR_1"/>
    <property type="match status" value="1"/>
</dbReference>
<proteinExistence type="predicted"/>
<dbReference type="SMART" id="SM00422">
    <property type="entry name" value="HTH_MERR"/>
    <property type="match status" value="1"/>
</dbReference>
<evidence type="ECO:0000259" key="2">
    <source>
        <dbReference type="PROSITE" id="PS50937"/>
    </source>
</evidence>
<sequence>MSKLRPDLSQDTARYRSPAPANLLPIGHFALLCDLSPRTLRFYDEQGLLRPEQVNPRSGYRMYASSQLWQAQLLRRLRDLEFSLEDMRAALSDPARLPELLEKQRRRLSERIERLERWLEGDGTAYAFALREVPAQRVASVRRWANYGALEQQAPRAFAEIYACLQRQGVSPAGPPSFLCHPTADFAGWCDFEAVVPVGADLEEDGEGNVRVSTLPAARVAYTLHPGDFQRLPAAYSALLAWIDQQELSLAGPACETYLVGMSDSTQMADWRTEVLWPVGPT</sequence>
<dbReference type="InterPro" id="IPR000551">
    <property type="entry name" value="MerR-type_HTH_dom"/>
</dbReference>
<dbReference type="EMBL" id="JACHHG010000017">
    <property type="protein sequence ID" value="MBB6099955.1"/>
    <property type="molecule type" value="Genomic_DNA"/>
</dbReference>
<dbReference type="SUPFAM" id="SSF46955">
    <property type="entry name" value="Putative DNA-binding domain"/>
    <property type="match status" value="1"/>
</dbReference>
<name>A0A841I827_9DEIO</name>